<dbReference type="AlphaFoldDB" id="A0A7Y0FSU3"/>
<organism evidence="3 4">
    <name type="scientific">Chryseobacterium antibioticum</name>
    <dbReference type="NCBI Taxonomy" id="2728847"/>
    <lineage>
        <taxon>Bacteria</taxon>
        <taxon>Pseudomonadati</taxon>
        <taxon>Bacteroidota</taxon>
        <taxon>Flavobacteriia</taxon>
        <taxon>Flavobacteriales</taxon>
        <taxon>Weeksellaceae</taxon>
        <taxon>Chryseobacterium group</taxon>
        <taxon>Chryseobacterium</taxon>
    </lineage>
</organism>
<dbReference type="EMBL" id="JABBGI010000026">
    <property type="protein sequence ID" value="NML71578.1"/>
    <property type="molecule type" value="Genomic_DNA"/>
</dbReference>
<accession>A0A7Y0FSU3</accession>
<evidence type="ECO:0000256" key="1">
    <source>
        <dbReference type="SAM" id="MobiDB-lite"/>
    </source>
</evidence>
<dbReference type="NCBIfam" id="TIGR03696">
    <property type="entry name" value="Rhs_assc_core"/>
    <property type="match status" value="1"/>
</dbReference>
<evidence type="ECO:0000313" key="4">
    <source>
        <dbReference type="Proteomes" id="UP000544054"/>
    </source>
</evidence>
<dbReference type="RefSeq" id="WP_169236073.1">
    <property type="nucleotide sequence ID" value="NZ_JABBGI010000026.1"/>
</dbReference>
<feature type="region of interest" description="Disordered" evidence="1">
    <location>
        <begin position="1095"/>
        <end position="1192"/>
    </location>
</feature>
<dbReference type="InterPro" id="IPR050708">
    <property type="entry name" value="T6SS_VgrG/RHS"/>
</dbReference>
<dbReference type="Pfam" id="PF20041">
    <property type="entry name" value="DUF6443"/>
    <property type="match status" value="1"/>
</dbReference>
<sequence>MYKKIYISIGLLWGIHHYGQVVLNSPPAPNTEVADPQSIRMLPGFRFNSVNGSFRAYIGTTSPGNSGNTYTPITVDYSVNISNTENYVYTRQYLVPTEVSDGSLQQIQSVQFFDGLGRPKQSVSIKSTPTGKDLVTHIPYDGFGRQVDGWLPVPMSSQNGNIQTGVESSANSYYQSNGINDSYPFSHKSLENSPLDRVLSQKNPGADWQNKPVSFGYETNIAGEVKKYTTVTGWVDGATSSELSVSGTYGEAQLYKNTITDEDNNKTIEFKNGQGQTILVRKVISASENADTYYVYNEYDQLAVVIPPLASASTSVSASALEHLCYQYKYDGRNRLVEKKLPGKGWEQMVYNKKDQVILYRDTVLKNGIANFTADQSWNFTKYDQFGRVTYTGISRDGTPRQNIQNYIDNQAANVSYEARGGSFALSGMNIEYGNVSYPTSIDKILTVSYYDTYPQGAPTASGTILGQEVLPQSTQSSNVSTKSFPTASYVRNVENESWTKTYTYYDKKGRGIATHSLNHLGGYTKTESLLKFSGVPEYTLTEHKRAADATKVNIKETFEYDHQERLVRHWNEVNGGAKELLAENLYNDLGQLQTKNVGNTTGSPLQSVKYAYNIRGWLTKLNEPSNLQNKLFAYELRYNKPDSQFSGSAKYNGNISQMSWITQSDAVLRNYSYEYDGINRLKEGRFWDAMNLDRGEYHEKLTYDLNGNIKSLLRRGRQLPGYTAPEVMDDLEYHYENGEQSNKLAYLKEVGTGNALSGYPLSSGSTGSTISYDFNGNVTVQQDKGISIQYNYLNLPGKVIQNAKVTDYTYRADGVKVKKIFGTETTDYLDGFQYENGTLKFFPTTEGYFNFETGKYVYNYTDHLGNTRLSYFKNGSGAEIIEENNYYPFGLKHEGYNVLSGNPVYKYKYNGKELQGSGMYDYGARFYMPDLGRWGVVDTLAEKYRRHSPYNYVVNNPLRFIDPDGMQVWPPEGGTDGQTWSDSDGDFVNQNGTWYKDDGALIGFLSGSQYQSVNTKNTGGTPGYDGKTMLPDSSYDYTYDLMPGKQADDINYWKNGESGVMVSRALETTGRDATAIENRTTTIDAVILVATTPRGGGGRGANKLEPNRDAVGDHTTFQRGTNGKIHKYETYEKTNSGHFNPTKRYDGGKPDGSPGAPHVNKKTGESIPTPHVQGKNVPGGARAAEPNELPR</sequence>
<dbReference type="PANTHER" id="PTHR32305:SF15">
    <property type="entry name" value="PROTEIN RHSA-RELATED"/>
    <property type="match status" value="1"/>
</dbReference>
<proteinExistence type="predicted"/>
<keyword evidence="4" id="KW-1185">Reference proteome</keyword>
<evidence type="ECO:0000259" key="2">
    <source>
        <dbReference type="Pfam" id="PF20041"/>
    </source>
</evidence>
<protein>
    <submittedName>
        <fullName evidence="3">RHS repeat-associated core domain-containing protein</fullName>
    </submittedName>
</protein>
<dbReference type="PANTHER" id="PTHR32305">
    <property type="match status" value="1"/>
</dbReference>
<dbReference type="Proteomes" id="UP000544054">
    <property type="component" value="Unassembled WGS sequence"/>
</dbReference>
<dbReference type="InterPro" id="IPR045619">
    <property type="entry name" value="DUF6443"/>
</dbReference>
<name>A0A7Y0FSU3_9FLAO</name>
<evidence type="ECO:0000313" key="3">
    <source>
        <dbReference type="EMBL" id="NML71578.1"/>
    </source>
</evidence>
<dbReference type="InterPro" id="IPR022385">
    <property type="entry name" value="Rhs_assc_core"/>
</dbReference>
<gene>
    <name evidence="3" type="ORF">HHL23_17475</name>
</gene>
<dbReference type="Gene3D" id="2.180.10.10">
    <property type="entry name" value="RHS repeat-associated core"/>
    <property type="match status" value="1"/>
</dbReference>
<feature type="domain" description="DUF6443" evidence="2">
    <location>
        <begin position="91"/>
        <end position="215"/>
    </location>
</feature>
<reference evidence="3 4" key="1">
    <citation type="submission" date="2020-04" db="EMBL/GenBank/DDBJ databases">
        <title>Chryseobacterium sp. RP-3-3 sp. nov., isolated from Jeju soil.</title>
        <authorList>
            <person name="Dahal R.H."/>
        </authorList>
    </citation>
    <scope>NUCLEOTIDE SEQUENCE [LARGE SCALE GENOMIC DNA]</scope>
    <source>
        <strain evidence="3 4">RP-3-3</strain>
    </source>
</reference>
<comment type="caution">
    <text evidence="3">The sequence shown here is derived from an EMBL/GenBank/DDBJ whole genome shotgun (WGS) entry which is preliminary data.</text>
</comment>